<keyword evidence="1" id="KW-0472">Membrane</keyword>
<feature type="transmembrane region" description="Helical" evidence="1">
    <location>
        <begin position="76"/>
        <end position="96"/>
    </location>
</feature>
<protein>
    <submittedName>
        <fullName evidence="2">Uncharacterized protein</fullName>
    </submittedName>
</protein>
<evidence type="ECO:0000256" key="1">
    <source>
        <dbReference type="SAM" id="Phobius"/>
    </source>
</evidence>
<feature type="transmembrane region" description="Helical" evidence="1">
    <location>
        <begin position="7"/>
        <end position="31"/>
    </location>
</feature>
<evidence type="ECO:0000313" key="2">
    <source>
        <dbReference type="EMBL" id="BFF97228.1"/>
    </source>
</evidence>
<keyword evidence="3" id="KW-1185">Reference proteome</keyword>
<dbReference type="EMBL" id="AP029265">
    <property type="protein sequence ID" value="BFF97228.1"/>
    <property type="molecule type" value="Genomic_DNA"/>
</dbReference>
<gene>
    <name evidence="2" type="ORF">DMAD_05681</name>
</gene>
<feature type="transmembrane region" description="Helical" evidence="1">
    <location>
        <begin position="108"/>
        <end position="129"/>
    </location>
</feature>
<sequence>MMNALNAFGLAIGWMDILGVLVFELMIFYLLRSRSNHNDLNDVEQPTAEGNAKPRSRRTLRGLLGHRYLKESTKTWIFWAYLFLLNVWIVVTLLMIAGITWHKPELMLCWLIWCIAGLLLDLFFVLWWLFELCAGDAIEALTNIIISMLTMVIEFGFIYVIYTIYANMSQSEDEPGTESNLFAIVKIALDPRQWMSIFIP</sequence>
<keyword evidence="1" id="KW-0812">Transmembrane</keyword>
<reference evidence="2 3" key="1">
    <citation type="submission" date="2024-02" db="EMBL/GenBank/DDBJ databases">
        <title>A chromosome-level genome assembly of Drosophila madeirensis, a fruit fly species endemic to Madeira island.</title>
        <authorList>
            <person name="Tomihara K."/>
            <person name="Llopart A."/>
            <person name="Yamamoto D."/>
        </authorList>
    </citation>
    <scope>NUCLEOTIDE SEQUENCE [LARGE SCALE GENOMIC DNA]</scope>
    <source>
        <strain evidence="2 3">RF1</strain>
    </source>
</reference>
<keyword evidence="1" id="KW-1133">Transmembrane helix</keyword>
<proteinExistence type="predicted"/>
<name>A0AAU9FN59_DROMD</name>
<dbReference type="Proteomes" id="UP001500889">
    <property type="component" value="Chromosome J"/>
</dbReference>
<feature type="transmembrane region" description="Helical" evidence="1">
    <location>
        <begin position="141"/>
        <end position="162"/>
    </location>
</feature>
<organism evidence="2 3">
    <name type="scientific">Drosophila madeirensis</name>
    <name type="common">Fruit fly</name>
    <dbReference type="NCBI Taxonomy" id="30013"/>
    <lineage>
        <taxon>Eukaryota</taxon>
        <taxon>Metazoa</taxon>
        <taxon>Ecdysozoa</taxon>
        <taxon>Arthropoda</taxon>
        <taxon>Hexapoda</taxon>
        <taxon>Insecta</taxon>
        <taxon>Pterygota</taxon>
        <taxon>Neoptera</taxon>
        <taxon>Endopterygota</taxon>
        <taxon>Diptera</taxon>
        <taxon>Brachycera</taxon>
        <taxon>Muscomorpha</taxon>
        <taxon>Ephydroidea</taxon>
        <taxon>Drosophilidae</taxon>
        <taxon>Drosophila</taxon>
        <taxon>Sophophora</taxon>
    </lineage>
</organism>
<evidence type="ECO:0000313" key="3">
    <source>
        <dbReference type="Proteomes" id="UP001500889"/>
    </source>
</evidence>
<dbReference type="AlphaFoldDB" id="A0AAU9FN59"/>
<accession>A0AAU9FN59</accession>